<protein>
    <submittedName>
        <fullName evidence="2">Uncharacterized protein</fullName>
    </submittedName>
</protein>
<dbReference type="OrthoDB" id="9810250at2"/>
<evidence type="ECO:0000313" key="2">
    <source>
        <dbReference type="EMBL" id="KAB5608325.1"/>
    </source>
</evidence>
<dbReference type="Proteomes" id="UP000326336">
    <property type="component" value="Unassembled WGS sequence"/>
</dbReference>
<organism evidence="2 3">
    <name type="scientific">Bifidobacterium jacchi</name>
    <dbReference type="NCBI Taxonomy" id="2490545"/>
    <lineage>
        <taxon>Bacteria</taxon>
        <taxon>Bacillati</taxon>
        <taxon>Actinomycetota</taxon>
        <taxon>Actinomycetes</taxon>
        <taxon>Bifidobacteriales</taxon>
        <taxon>Bifidobacteriaceae</taxon>
        <taxon>Bifidobacterium</taxon>
    </lineage>
</organism>
<evidence type="ECO:0000313" key="3">
    <source>
        <dbReference type="Proteomes" id="UP000326336"/>
    </source>
</evidence>
<feature type="compositionally biased region" description="Acidic residues" evidence="1">
    <location>
        <begin position="80"/>
        <end position="94"/>
    </location>
</feature>
<feature type="region of interest" description="Disordered" evidence="1">
    <location>
        <begin position="78"/>
        <end position="107"/>
    </location>
</feature>
<comment type="caution">
    <text evidence="2">The sequence shown here is derived from an EMBL/GenBank/DDBJ whole genome shotgun (WGS) entry which is preliminary data.</text>
</comment>
<evidence type="ECO:0000256" key="1">
    <source>
        <dbReference type="SAM" id="MobiDB-lite"/>
    </source>
</evidence>
<gene>
    <name evidence="2" type="ORF">EHS19_01475</name>
</gene>
<dbReference type="EMBL" id="RQSP01000003">
    <property type="protein sequence ID" value="KAB5608325.1"/>
    <property type="molecule type" value="Genomic_DNA"/>
</dbReference>
<name>A0A5N5RLV4_9BIFI</name>
<accession>A0A5N5RLV4</accession>
<dbReference type="RefSeq" id="WP_151916013.1">
    <property type="nucleotide sequence ID" value="NZ_RQSP01000003.1"/>
</dbReference>
<proteinExistence type="predicted"/>
<reference evidence="2 3" key="1">
    <citation type="journal article" date="2019" name="Int. J. Syst. Evol. Microbiol.">
        <title>Bifidobacterium jacchi sp. nov., isolated from the faeces of a baby common marmoset (Callithrix jacchus).</title>
        <authorList>
            <person name="Modesto M."/>
            <person name="Watanabe K."/>
            <person name="Arita M."/>
            <person name="Satti M."/>
            <person name="Oki K."/>
            <person name="Sciavilla P."/>
            <person name="Patavino C."/>
            <person name="Camma C."/>
            <person name="Michelini S."/>
            <person name="Sgorbati B."/>
            <person name="Mattarelli P."/>
        </authorList>
    </citation>
    <scope>NUCLEOTIDE SEQUENCE [LARGE SCALE GENOMIC DNA]</scope>
    <source>
        <strain evidence="2 3">MRM 9.3</strain>
    </source>
</reference>
<dbReference type="AlphaFoldDB" id="A0A5N5RLV4"/>
<sequence length="107" mass="11629">MAISAWKYRHRGKETAWHAPEPTTLNTGQRLVLEFASSDILGMIGKAQTLFTPGGMEWPARSAMPDVVARLINSIRTGDADDASADDTSTDDTSTDAQKEWTPSTGF</sequence>
<keyword evidence="3" id="KW-1185">Reference proteome</keyword>